<evidence type="ECO:0000313" key="2">
    <source>
        <dbReference type="Proteomes" id="UP000239759"/>
    </source>
</evidence>
<proteinExistence type="predicted"/>
<dbReference type="EMBL" id="PRKQ01000006">
    <property type="protein sequence ID" value="PPB08502.1"/>
    <property type="molecule type" value="Genomic_DNA"/>
</dbReference>
<organism evidence="1 2">
    <name type="scientific">Brevibacillus laterosporus</name>
    <name type="common">Bacillus laterosporus</name>
    <dbReference type="NCBI Taxonomy" id="1465"/>
    <lineage>
        <taxon>Bacteria</taxon>
        <taxon>Bacillati</taxon>
        <taxon>Bacillota</taxon>
        <taxon>Bacilli</taxon>
        <taxon>Bacillales</taxon>
        <taxon>Paenibacillaceae</taxon>
        <taxon>Brevibacillus</taxon>
    </lineage>
</organism>
<name>A0AAP8QEH3_BRELA</name>
<accession>A0AAP8QEH3</accession>
<sequence>MYMTQLSFLCYFLYTNKRIHLAVIFSLPFCYFFEHYGNYTEIYISPDIQAMSTKEAKESDL</sequence>
<comment type="caution">
    <text evidence="1">The sequence shown here is derived from an EMBL/GenBank/DDBJ whole genome shotgun (WGS) entry which is preliminary data.</text>
</comment>
<gene>
    <name evidence="1" type="ORF">C4A77_06690</name>
</gene>
<protein>
    <submittedName>
        <fullName evidence="1">Uncharacterized protein</fullName>
    </submittedName>
</protein>
<evidence type="ECO:0000313" key="1">
    <source>
        <dbReference type="EMBL" id="PPB08502.1"/>
    </source>
</evidence>
<dbReference type="AlphaFoldDB" id="A0AAP8QEH3"/>
<reference evidence="1 2" key="1">
    <citation type="submission" date="2018-02" db="EMBL/GenBank/DDBJ databases">
        <title>Comparative analysis of genomes of three Brevibacillus laterosporus strains producers of potent antimicrobials isolated from silage.</title>
        <authorList>
            <person name="Kojic M."/>
            <person name="Miljkovic M."/>
            <person name="Studholme D."/>
            <person name="Filipic B."/>
        </authorList>
    </citation>
    <scope>NUCLEOTIDE SEQUENCE [LARGE SCALE GENOMIC DNA]</scope>
    <source>
        <strain evidence="1 2">BGSP11</strain>
    </source>
</reference>
<dbReference type="Proteomes" id="UP000239759">
    <property type="component" value="Unassembled WGS sequence"/>
</dbReference>